<reference evidence="1" key="1">
    <citation type="journal article" date="2020" name="mSystems">
        <title>Genome- and Community-Level Interaction Insights into Carbon Utilization and Element Cycling Functions of Hydrothermarchaeota in Hydrothermal Sediment.</title>
        <authorList>
            <person name="Zhou Z."/>
            <person name="Liu Y."/>
            <person name="Xu W."/>
            <person name="Pan J."/>
            <person name="Luo Z.H."/>
            <person name="Li M."/>
        </authorList>
    </citation>
    <scope>NUCLEOTIDE SEQUENCE [LARGE SCALE GENOMIC DNA]</scope>
    <source>
        <strain evidence="1">HyVt-501</strain>
    </source>
</reference>
<proteinExistence type="predicted"/>
<dbReference type="EMBL" id="DRNB01000008">
    <property type="protein sequence ID" value="HHJ63309.1"/>
    <property type="molecule type" value="Genomic_DNA"/>
</dbReference>
<protein>
    <submittedName>
        <fullName evidence="1">Uncharacterized protein</fullName>
    </submittedName>
</protein>
<comment type="caution">
    <text evidence="1">The sequence shown here is derived from an EMBL/GenBank/DDBJ whole genome shotgun (WGS) entry which is preliminary data.</text>
</comment>
<accession>A0A7C5L248</accession>
<dbReference type="Proteomes" id="UP000885792">
    <property type="component" value="Unassembled WGS sequence"/>
</dbReference>
<organism evidence="1">
    <name type="scientific">Aquifex aeolicus</name>
    <dbReference type="NCBI Taxonomy" id="63363"/>
    <lineage>
        <taxon>Bacteria</taxon>
        <taxon>Pseudomonadati</taxon>
        <taxon>Aquificota</taxon>
        <taxon>Aquificia</taxon>
        <taxon>Aquificales</taxon>
        <taxon>Aquificaceae</taxon>
        <taxon>Aquifex</taxon>
    </lineage>
</organism>
<sequence>MKEYYVQILCPPLSPNHDLNDFKACSLDRRPTFLKIKGGRLSEEGFLKEVRVDDHGSLYRGTWSLVKATLDLMRKGKVRVIPLAGTGTETEKPITEKQRRLLLSLMKELGEKYSIPATRKDASVLIDYLKSRKRAVKKKAVA</sequence>
<evidence type="ECO:0000313" key="1">
    <source>
        <dbReference type="EMBL" id="HHJ63309.1"/>
    </source>
</evidence>
<gene>
    <name evidence="1" type="ORF">ENJ61_00215</name>
</gene>
<dbReference type="AlphaFoldDB" id="A0A7C5L248"/>
<name>A0A7C5L248_AQUAO</name>